<feature type="region of interest" description="Disordered" evidence="1">
    <location>
        <begin position="1"/>
        <end position="48"/>
    </location>
</feature>
<gene>
    <name evidence="3" type="ORF">A3Q41_02743</name>
</gene>
<feature type="transmembrane region" description="Helical" evidence="2">
    <location>
        <begin position="318"/>
        <end position="338"/>
    </location>
</feature>
<feature type="transmembrane region" description="Helical" evidence="2">
    <location>
        <begin position="55"/>
        <end position="81"/>
    </location>
</feature>
<keyword evidence="2" id="KW-1133">Transmembrane helix</keyword>
<dbReference type="PATRIC" id="fig|1653479.3.peg.2772"/>
<dbReference type="KEGG" id="rhs:A3Q41_02743"/>
<feature type="transmembrane region" description="Helical" evidence="2">
    <location>
        <begin position="121"/>
        <end position="142"/>
    </location>
</feature>
<evidence type="ECO:0000256" key="1">
    <source>
        <dbReference type="SAM" id="MobiDB-lite"/>
    </source>
</evidence>
<feature type="transmembrane region" description="Helical" evidence="2">
    <location>
        <begin position="256"/>
        <end position="278"/>
    </location>
</feature>
<feature type="transmembrane region" description="Helical" evidence="2">
    <location>
        <begin position="442"/>
        <end position="462"/>
    </location>
</feature>
<feature type="compositionally biased region" description="Basic and acidic residues" evidence="1">
    <location>
        <begin position="24"/>
        <end position="34"/>
    </location>
</feature>
<feature type="compositionally biased region" description="Basic and acidic residues" evidence="1">
    <location>
        <begin position="1"/>
        <end position="12"/>
    </location>
</feature>
<reference evidence="4" key="2">
    <citation type="submission" date="2016-04" db="EMBL/GenBank/DDBJ databases">
        <title>Complete Genome and Plasmid Sequences for Rhodococcus fascians D188 and Draft Sequences for Rhodococcus spp. Isolates PBTS 1 and PBTS 2.</title>
        <authorList>
            <person name="Stamer R."/>
            <person name="Vereecke D."/>
            <person name="Zhang Y."/>
            <person name="Schilkey F."/>
            <person name="Devitt N."/>
            <person name="Randall J."/>
        </authorList>
    </citation>
    <scope>NUCLEOTIDE SEQUENCE [LARGE SCALE GENOMIC DNA]</scope>
    <source>
        <strain evidence="4">PBTS2</strain>
    </source>
</reference>
<feature type="transmembrane region" description="Helical" evidence="2">
    <location>
        <begin position="514"/>
        <end position="534"/>
    </location>
</feature>
<sequence>MTDGWGRDRADTVLRVPTPTFDDSSAHGSDRAEPQRIAPQDARGGVEDHSPTSRIVVAVVLAVVAALCAAAAPLIGVAQAVDGSPVGGGVSSAAVLAVALPVVVAVAGAVSAAMRRVEFGAALLAGFGAVTLGIAILDLAVLSDPIDANRLELFRPLSAAMLDATLGSHVLLAGHAASVLAGAAGWSAVHRAALGDGYGHSVYSEHVGRATAGRVGPMLSILLGAFGVVAVAAAFASLYRSADPVVIVSAVVESPVFVAVGSAVVGIGALVVTASALASLSPVVASGAAVGAGLGVLSFAGVGLLAGVATGARIEAGLGAYLGTVAGLGLTVGGAVLAPVASGRDRRALAAARSVAEGGRGPRGVSGPGTTRWQAAAGSAGVVAGVLLVVGSLLPILETDAVGTAPTILATRVVLIAGFVSILASVPLLFSEFAAAARPFLSVFWLAAVSAAAAVLQSVVLAEDLAGVDTGTGALLIIAGVVFAAVAGLLALFAGSAERDDVDTSEDAATHFPVLGTALVGALLLAVGLALPLYRGSDLTAATITEFPWGWDTWGQLLLAVGVVVAALVAARARPARGSVLLVGAAVAGVVHLASWPLTSARAADPEMGPGVVPSVAGIVVLGVAAALSARRTDR</sequence>
<keyword evidence="2" id="KW-0812">Transmembrane</keyword>
<dbReference type="Proteomes" id="UP000076038">
    <property type="component" value="Chromosome"/>
</dbReference>
<feature type="transmembrane region" description="Helical" evidence="2">
    <location>
        <begin position="290"/>
        <end position="312"/>
    </location>
</feature>
<evidence type="ECO:0000313" key="4">
    <source>
        <dbReference type="Proteomes" id="UP000076038"/>
    </source>
</evidence>
<feature type="transmembrane region" description="Helical" evidence="2">
    <location>
        <begin position="409"/>
        <end position="430"/>
    </location>
</feature>
<name>A0A143QNQ3_RHOFA</name>
<feature type="transmembrane region" description="Helical" evidence="2">
    <location>
        <begin position="215"/>
        <end position="236"/>
    </location>
</feature>
<keyword evidence="2" id="KW-0472">Membrane</keyword>
<reference evidence="3 4" key="1">
    <citation type="journal article" date="2016" name="Genome Announc.">
        <title>Complete Genome and Plasmid Sequences for Rhodococcus fascians D188 and Draft Sequences for Rhodococcus Isolates PBTS 1 and PBTS 2.</title>
        <authorList>
            <person name="Stamler R.A."/>
            <person name="Vereecke D."/>
            <person name="Zhang Y."/>
            <person name="Schilkey F."/>
            <person name="Devitt N."/>
            <person name="Randall J.J."/>
        </authorList>
    </citation>
    <scope>NUCLEOTIDE SEQUENCE [LARGE SCALE GENOMIC DNA]</scope>
    <source>
        <strain evidence="3 4">PBTS2</strain>
    </source>
</reference>
<protein>
    <submittedName>
        <fullName evidence="3">Uncharacterized protein</fullName>
    </submittedName>
</protein>
<feature type="transmembrane region" description="Helical" evidence="2">
    <location>
        <begin position="611"/>
        <end position="630"/>
    </location>
</feature>
<feature type="transmembrane region" description="Helical" evidence="2">
    <location>
        <begin position="580"/>
        <end position="599"/>
    </location>
</feature>
<evidence type="ECO:0000256" key="2">
    <source>
        <dbReference type="SAM" id="Phobius"/>
    </source>
</evidence>
<proteinExistence type="predicted"/>
<feature type="transmembrane region" description="Helical" evidence="2">
    <location>
        <begin position="170"/>
        <end position="194"/>
    </location>
</feature>
<feature type="transmembrane region" description="Helical" evidence="2">
    <location>
        <begin position="474"/>
        <end position="493"/>
    </location>
</feature>
<accession>A0A143QNQ3</accession>
<dbReference type="AlphaFoldDB" id="A0A143QNQ3"/>
<dbReference type="EMBL" id="CP015220">
    <property type="protein sequence ID" value="AMY24037.1"/>
    <property type="molecule type" value="Genomic_DNA"/>
</dbReference>
<organism evidence="3 4">
    <name type="scientific">Rhodococcoides fascians</name>
    <name type="common">Rhodococcus fascians</name>
    <dbReference type="NCBI Taxonomy" id="1828"/>
    <lineage>
        <taxon>Bacteria</taxon>
        <taxon>Bacillati</taxon>
        <taxon>Actinomycetota</taxon>
        <taxon>Actinomycetes</taxon>
        <taxon>Mycobacteriales</taxon>
        <taxon>Nocardiaceae</taxon>
        <taxon>Rhodococcoides</taxon>
    </lineage>
</organism>
<evidence type="ECO:0000313" key="3">
    <source>
        <dbReference type="EMBL" id="AMY24037.1"/>
    </source>
</evidence>
<feature type="transmembrane region" description="Helical" evidence="2">
    <location>
        <begin position="554"/>
        <end position="573"/>
    </location>
</feature>
<feature type="transmembrane region" description="Helical" evidence="2">
    <location>
        <begin position="375"/>
        <end position="397"/>
    </location>
</feature>
<feature type="transmembrane region" description="Helical" evidence="2">
    <location>
        <begin position="93"/>
        <end position="114"/>
    </location>
</feature>
<keyword evidence="4" id="KW-1185">Reference proteome</keyword>